<gene>
    <name evidence="2" type="ORF">ES288_D13G065900v1</name>
</gene>
<keyword evidence="1" id="KW-0812">Transmembrane</keyword>
<evidence type="ECO:0000256" key="1">
    <source>
        <dbReference type="SAM" id="Phobius"/>
    </source>
</evidence>
<keyword evidence="3" id="KW-1185">Reference proteome</keyword>
<protein>
    <submittedName>
        <fullName evidence="2">Uncharacterized protein</fullName>
    </submittedName>
</protein>
<organism evidence="2 3">
    <name type="scientific">Gossypium darwinii</name>
    <name type="common">Darwin's cotton</name>
    <name type="synonym">Gossypium barbadense var. darwinii</name>
    <dbReference type="NCBI Taxonomy" id="34276"/>
    <lineage>
        <taxon>Eukaryota</taxon>
        <taxon>Viridiplantae</taxon>
        <taxon>Streptophyta</taxon>
        <taxon>Embryophyta</taxon>
        <taxon>Tracheophyta</taxon>
        <taxon>Spermatophyta</taxon>
        <taxon>Magnoliopsida</taxon>
        <taxon>eudicotyledons</taxon>
        <taxon>Gunneridae</taxon>
        <taxon>Pentapetalae</taxon>
        <taxon>rosids</taxon>
        <taxon>malvids</taxon>
        <taxon>Malvales</taxon>
        <taxon>Malvaceae</taxon>
        <taxon>Malvoideae</taxon>
        <taxon>Gossypium</taxon>
    </lineage>
</organism>
<name>A0A5D1ZWF3_GOSDA</name>
<keyword evidence="1" id="KW-1133">Transmembrane helix</keyword>
<reference evidence="2 3" key="1">
    <citation type="submission" date="2019-06" db="EMBL/GenBank/DDBJ databases">
        <title>WGS assembly of Gossypium darwinii.</title>
        <authorList>
            <person name="Chen Z.J."/>
            <person name="Sreedasyam A."/>
            <person name="Ando A."/>
            <person name="Song Q."/>
            <person name="De L."/>
            <person name="Hulse-Kemp A."/>
            <person name="Ding M."/>
            <person name="Ye W."/>
            <person name="Kirkbride R."/>
            <person name="Jenkins J."/>
            <person name="Plott C."/>
            <person name="Lovell J."/>
            <person name="Lin Y.-M."/>
            <person name="Vaughn R."/>
            <person name="Liu B."/>
            <person name="Li W."/>
            <person name="Simpson S."/>
            <person name="Scheffler B."/>
            <person name="Saski C."/>
            <person name="Grover C."/>
            <person name="Hu G."/>
            <person name="Conover J."/>
            <person name="Carlson J."/>
            <person name="Shu S."/>
            <person name="Boston L."/>
            <person name="Williams M."/>
            <person name="Peterson D."/>
            <person name="Mcgee K."/>
            <person name="Jones D."/>
            <person name="Wendel J."/>
            <person name="Stelly D."/>
            <person name="Grimwood J."/>
            <person name="Schmutz J."/>
        </authorList>
    </citation>
    <scope>NUCLEOTIDE SEQUENCE [LARGE SCALE GENOMIC DNA]</scope>
    <source>
        <strain evidence="2">1808015.09</strain>
    </source>
</reference>
<accession>A0A5D1ZWF3</accession>
<keyword evidence="1" id="KW-0472">Membrane</keyword>
<evidence type="ECO:0000313" key="3">
    <source>
        <dbReference type="Proteomes" id="UP000323506"/>
    </source>
</evidence>
<dbReference type="EMBL" id="CM017713">
    <property type="protein sequence ID" value="TYG36439.1"/>
    <property type="molecule type" value="Genomic_DNA"/>
</dbReference>
<dbReference type="AlphaFoldDB" id="A0A5D1ZWF3"/>
<evidence type="ECO:0000313" key="2">
    <source>
        <dbReference type="EMBL" id="TYG36439.1"/>
    </source>
</evidence>
<dbReference type="Proteomes" id="UP000323506">
    <property type="component" value="Chromosome D13"/>
</dbReference>
<sequence>MVPLMMLSEFIWYVVWSCLFGFCNCYIGGLLMSTSVKETVDNTREKKTGQEGLQRSSYVIFMY</sequence>
<feature type="transmembrane region" description="Helical" evidence="1">
    <location>
        <begin position="12"/>
        <end position="32"/>
    </location>
</feature>
<proteinExistence type="predicted"/>